<comment type="caution">
    <text evidence="2">The sequence shown here is derived from an EMBL/GenBank/DDBJ whole genome shotgun (WGS) entry which is preliminary data.</text>
</comment>
<feature type="domain" description="DUF5641" evidence="1">
    <location>
        <begin position="82"/>
        <end position="171"/>
    </location>
</feature>
<dbReference type="Pfam" id="PF18701">
    <property type="entry name" value="DUF5641"/>
    <property type="match status" value="1"/>
</dbReference>
<keyword evidence="3" id="KW-1185">Reference proteome</keyword>
<gene>
    <name evidence="2" type="ORF">MNOR_LOCUS11619</name>
</gene>
<evidence type="ECO:0000259" key="1">
    <source>
        <dbReference type="Pfam" id="PF18701"/>
    </source>
</evidence>
<organism evidence="2 3">
    <name type="scientific">Meganyctiphanes norvegica</name>
    <name type="common">Northern krill</name>
    <name type="synonym">Thysanopoda norvegica</name>
    <dbReference type="NCBI Taxonomy" id="48144"/>
    <lineage>
        <taxon>Eukaryota</taxon>
        <taxon>Metazoa</taxon>
        <taxon>Ecdysozoa</taxon>
        <taxon>Arthropoda</taxon>
        <taxon>Crustacea</taxon>
        <taxon>Multicrustacea</taxon>
        <taxon>Malacostraca</taxon>
        <taxon>Eumalacostraca</taxon>
        <taxon>Eucarida</taxon>
        <taxon>Euphausiacea</taxon>
        <taxon>Euphausiidae</taxon>
        <taxon>Meganyctiphanes</taxon>
    </lineage>
</organism>
<reference evidence="2 3" key="1">
    <citation type="submission" date="2024-05" db="EMBL/GenBank/DDBJ databases">
        <authorList>
            <person name="Wallberg A."/>
        </authorList>
    </citation>
    <scope>NUCLEOTIDE SEQUENCE [LARGE SCALE GENOMIC DNA]</scope>
</reference>
<dbReference type="AlphaFoldDB" id="A0AAV2QDG4"/>
<dbReference type="EMBL" id="CAXKWB010006157">
    <property type="protein sequence ID" value="CAL4081737.1"/>
    <property type="molecule type" value="Genomic_DNA"/>
</dbReference>
<dbReference type="Proteomes" id="UP001497623">
    <property type="component" value="Unassembled WGS sequence"/>
</dbReference>
<protein>
    <recommendedName>
        <fullName evidence="1">DUF5641 domain-containing protein</fullName>
    </recommendedName>
</protein>
<proteinExistence type="predicted"/>
<evidence type="ECO:0000313" key="3">
    <source>
        <dbReference type="Proteomes" id="UP001497623"/>
    </source>
</evidence>
<dbReference type="InterPro" id="IPR040676">
    <property type="entry name" value="DUF5641"/>
</dbReference>
<evidence type="ECO:0000313" key="2">
    <source>
        <dbReference type="EMBL" id="CAL4081737.1"/>
    </source>
</evidence>
<name>A0AAV2QDG4_MEGNR</name>
<accession>A0AAV2QDG4</accession>
<sequence length="249" mass="28332">MNLGSSVFLEEFRKHIYECERVINDRPLQQVGENEVITPSMLLYGRKLGGGGTLSSLYIDTLLEDSKYLRKVLPQLYKDNVKRRKKFWEAFQADYLDSLRLGSVAPKKGNSNLNRVPKKGDLIMLHDADPRIKPRKALVLQTIRSDDGGIRACKVRIGNHESIRPVSSFCDLELNVYDQYMHQESEVKDHKVDVQTVEHLLESDRGYSNNYVPSTVGQEEALLSPLPQRIERGSKVSRLDNSSVNTTAE</sequence>